<evidence type="ECO:0000259" key="3">
    <source>
        <dbReference type="Pfam" id="PF17766"/>
    </source>
</evidence>
<dbReference type="PANTHER" id="PTHR31973:SF195">
    <property type="entry name" value="MUDR FAMILY TRANSPOSASE"/>
    <property type="match status" value="1"/>
</dbReference>
<dbReference type="EMBL" id="OIVN01000476">
    <property type="protein sequence ID" value="SPC80863.1"/>
    <property type="molecule type" value="Genomic_DNA"/>
</dbReference>
<evidence type="ECO:0000313" key="4">
    <source>
        <dbReference type="EMBL" id="SPC80863.1"/>
    </source>
</evidence>
<feature type="region of interest" description="Disordered" evidence="1">
    <location>
        <begin position="617"/>
        <end position="730"/>
    </location>
</feature>
<feature type="domain" description="Subtilisin-like protease fibronectin type-III" evidence="3">
    <location>
        <begin position="537"/>
        <end position="608"/>
    </location>
</feature>
<proteinExistence type="predicted"/>
<dbReference type="PANTHER" id="PTHR31973">
    <property type="entry name" value="POLYPROTEIN, PUTATIVE-RELATED"/>
    <property type="match status" value="1"/>
</dbReference>
<dbReference type="InterPro" id="IPR041469">
    <property type="entry name" value="Subtilisin-like_FN3"/>
</dbReference>
<evidence type="ECO:0000256" key="1">
    <source>
        <dbReference type="SAM" id="MobiDB-lite"/>
    </source>
</evidence>
<feature type="compositionally biased region" description="Basic and acidic residues" evidence="1">
    <location>
        <begin position="676"/>
        <end position="709"/>
    </location>
</feature>
<protein>
    <recommendedName>
        <fullName evidence="5">Transposase MuDR plant domain-containing protein</fullName>
    </recommendedName>
</protein>
<name>A0A2N9F170_FAGSY</name>
<evidence type="ECO:0000259" key="2">
    <source>
        <dbReference type="Pfam" id="PF03108"/>
    </source>
</evidence>
<feature type="compositionally biased region" description="Basic and acidic residues" evidence="1">
    <location>
        <begin position="717"/>
        <end position="730"/>
    </location>
</feature>
<sequence>MAPITIYIRYNREIIYDSIHGVQYEGMQMKNIRVKRGISFKKLRRKIFNALELDNHSNAITITFRSPQAILSHNIFYMPMLINGDNDVNFMFDVLDAMPQLIEGYGGEDLQGDYNVLTQPLNTPCYDIPTPLEERGGSSYQHEHLSPPLVDGCGPNHSDENAQGVQDDHLDDVFMASQTLHDFDDVHDDYEDELCELIINDCDSHEDDDIHAQHSTPCIPTMEAPSPSFIANTWDNISVPCDDMVTPLSIWDKELEFRKGLIFSNKAEVQHAVKIYSIKRNQRYKVYESNLTQWAVYCTNECSWKLRACQRKKHGFWEITKYYGPHTCTNLDVSKDGKMLDSNLIEREIHHLVVKDHAVTIGTLDAEIFKEYKAKVSYFKLWDAKQKAIARIYGDWVKSYEILPMFMAAVQDANPNTVVKWCTISPEVHHIPRVTSSALSGNTPNVSLSQVIFRRHPTNFSGGGMTPSNSPHNSGHFKIVDRITGRPSTGNPNITSISCKVIVISPRGSLKYTSSQIALLSRGNFTCPNNAFLQPGDLNYPSFAVLLDKNGPSTSVTTRGYKRTVTNVGTRMSTYVVQVDEPNGVSVTVEPKSLKFENLGEKLSYNVREYRSWCGGERKRPAGVQTAEKRREGDRLECRQQRSGEKETGPSPEQRRSGDRGERDRSVNGGIARKRPAGEESRQQRSGEKETGPSPEQRRSGDRGERDRSVNGGIASPERERESMRETGKF</sequence>
<reference evidence="4" key="1">
    <citation type="submission" date="2018-02" db="EMBL/GenBank/DDBJ databases">
        <authorList>
            <person name="Cohen D.B."/>
            <person name="Kent A.D."/>
        </authorList>
    </citation>
    <scope>NUCLEOTIDE SEQUENCE</scope>
</reference>
<feature type="domain" description="Transposase MuDR plant" evidence="2">
    <location>
        <begin position="256"/>
        <end position="317"/>
    </location>
</feature>
<dbReference type="Pfam" id="PF03108">
    <property type="entry name" value="DBD_Tnp_Mut"/>
    <property type="match status" value="1"/>
</dbReference>
<evidence type="ECO:0008006" key="5">
    <source>
        <dbReference type="Google" id="ProtNLM"/>
    </source>
</evidence>
<dbReference type="AlphaFoldDB" id="A0A2N9F170"/>
<dbReference type="InterPro" id="IPR004332">
    <property type="entry name" value="Transposase_MuDR"/>
</dbReference>
<gene>
    <name evidence="4" type="ORF">FSB_LOCUS8745</name>
</gene>
<accession>A0A2N9F170</accession>
<dbReference type="Pfam" id="PF17766">
    <property type="entry name" value="fn3_6"/>
    <property type="match status" value="1"/>
</dbReference>
<feature type="compositionally biased region" description="Basic and acidic residues" evidence="1">
    <location>
        <begin position="627"/>
        <end position="666"/>
    </location>
</feature>
<organism evidence="4">
    <name type="scientific">Fagus sylvatica</name>
    <name type="common">Beechnut</name>
    <dbReference type="NCBI Taxonomy" id="28930"/>
    <lineage>
        <taxon>Eukaryota</taxon>
        <taxon>Viridiplantae</taxon>
        <taxon>Streptophyta</taxon>
        <taxon>Embryophyta</taxon>
        <taxon>Tracheophyta</taxon>
        <taxon>Spermatophyta</taxon>
        <taxon>Magnoliopsida</taxon>
        <taxon>eudicotyledons</taxon>
        <taxon>Gunneridae</taxon>
        <taxon>Pentapetalae</taxon>
        <taxon>rosids</taxon>
        <taxon>fabids</taxon>
        <taxon>Fagales</taxon>
        <taxon>Fagaceae</taxon>
        <taxon>Fagus</taxon>
    </lineage>
</organism>
<dbReference type="Gene3D" id="2.60.40.2310">
    <property type="match status" value="1"/>
</dbReference>